<dbReference type="Pfam" id="PF12796">
    <property type="entry name" value="Ank_2"/>
    <property type="match status" value="1"/>
</dbReference>
<dbReference type="PROSITE" id="PS50297">
    <property type="entry name" value="ANK_REP_REGION"/>
    <property type="match status" value="1"/>
</dbReference>
<organism evidence="6 7">
    <name type="scientific">Aquarana catesbeiana</name>
    <name type="common">American bullfrog</name>
    <name type="synonym">Rana catesbeiana</name>
    <dbReference type="NCBI Taxonomy" id="8400"/>
    <lineage>
        <taxon>Eukaryota</taxon>
        <taxon>Metazoa</taxon>
        <taxon>Chordata</taxon>
        <taxon>Craniata</taxon>
        <taxon>Vertebrata</taxon>
        <taxon>Euteleostomi</taxon>
        <taxon>Amphibia</taxon>
        <taxon>Batrachia</taxon>
        <taxon>Anura</taxon>
        <taxon>Neobatrachia</taxon>
        <taxon>Ranoidea</taxon>
        <taxon>Ranidae</taxon>
        <taxon>Aquarana</taxon>
    </lineage>
</organism>
<proteinExistence type="inferred from homology"/>
<evidence type="ECO:0000256" key="2">
    <source>
        <dbReference type="ARBA" id="ARBA00022737"/>
    </source>
</evidence>
<comment type="similarity">
    <text evidence="1">Belongs to the ankyrin SOCS box (ASB) family.</text>
</comment>
<keyword evidence="3 4" id="KW-0040">ANK repeat</keyword>
<gene>
    <name evidence="6" type="ORF">AB205_0091140</name>
</gene>
<dbReference type="EMBL" id="KZ018003">
    <property type="protein sequence ID" value="PIO13728.1"/>
    <property type="molecule type" value="Genomic_DNA"/>
</dbReference>
<evidence type="ECO:0000313" key="7">
    <source>
        <dbReference type="Proteomes" id="UP000228934"/>
    </source>
</evidence>
<protein>
    <submittedName>
        <fullName evidence="6">Uncharacterized protein</fullName>
    </submittedName>
</protein>
<dbReference type="AlphaFoldDB" id="A0A2G9QDR0"/>
<keyword evidence="7" id="KW-1185">Reference proteome</keyword>
<dbReference type="GO" id="GO:0016567">
    <property type="term" value="P:protein ubiquitination"/>
    <property type="evidence" value="ECO:0007669"/>
    <property type="project" value="TreeGrafter"/>
</dbReference>
<dbReference type="PROSITE" id="PS50088">
    <property type="entry name" value="ANK_REPEAT"/>
    <property type="match status" value="2"/>
</dbReference>
<dbReference type="Proteomes" id="UP000228934">
    <property type="component" value="Unassembled WGS sequence"/>
</dbReference>
<keyword evidence="2" id="KW-0677">Repeat</keyword>
<accession>A0A2G9QDR0</accession>
<dbReference type="OrthoDB" id="3246549at2759"/>
<dbReference type="InterPro" id="IPR051573">
    <property type="entry name" value="Ankyrin-SOCS_box_domain"/>
</dbReference>
<dbReference type="PANTHER" id="PTHR24136:SF17">
    <property type="entry name" value="ANKYRIN REPEAT AND SOCS BOX PROTEIN 9"/>
    <property type="match status" value="1"/>
</dbReference>
<evidence type="ECO:0000256" key="3">
    <source>
        <dbReference type="ARBA" id="ARBA00023043"/>
    </source>
</evidence>
<dbReference type="Gene3D" id="1.25.40.20">
    <property type="entry name" value="Ankyrin repeat-containing domain"/>
    <property type="match status" value="1"/>
</dbReference>
<feature type="repeat" description="ANK" evidence="4">
    <location>
        <begin position="84"/>
        <end position="116"/>
    </location>
</feature>
<dbReference type="SMART" id="SM00248">
    <property type="entry name" value="ANK"/>
    <property type="match status" value="3"/>
</dbReference>
<feature type="repeat" description="ANK" evidence="4">
    <location>
        <begin position="52"/>
        <end position="84"/>
    </location>
</feature>
<sequence>MFDSNMSSTRTRSSSLMVTSSRGSKVVMVIGHTECMESLVNSGVSIQHYIKHLGSPLYVACENQKVDTAKRLLELGASANIGKDLDTPLHAASRNGNADLMNLIIDYGGSTQSRNTDGKRPSELIPPHSSLNEIFLKREGRH</sequence>
<evidence type="ECO:0000256" key="1">
    <source>
        <dbReference type="ARBA" id="ARBA00005949"/>
    </source>
</evidence>
<dbReference type="InterPro" id="IPR002110">
    <property type="entry name" value="Ankyrin_rpt"/>
</dbReference>
<dbReference type="InterPro" id="IPR036770">
    <property type="entry name" value="Ankyrin_rpt-contain_sf"/>
</dbReference>
<name>A0A2G9QDR0_AQUCT</name>
<dbReference type="SUPFAM" id="SSF48403">
    <property type="entry name" value="Ankyrin repeat"/>
    <property type="match status" value="1"/>
</dbReference>
<dbReference type="GO" id="GO:0045732">
    <property type="term" value="P:positive regulation of protein catabolic process"/>
    <property type="evidence" value="ECO:0007669"/>
    <property type="project" value="TreeGrafter"/>
</dbReference>
<dbReference type="PANTHER" id="PTHR24136">
    <property type="entry name" value="SOWAH (DROSOPHILA) HOMOLOG"/>
    <property type="match status" value="1"/>
</dbReference>
<evidence type="ECO:0000256" key="5">
    <source>
        <dbReference type="SAM" id="MobiDB-lite"/>
    </source>
</evidence>
<feature type="region of interest" description="Disordered" evidence="5">
    <location>
        <begin position="110"/>
        <end position="130"/>
    </location>
</feature>
<evidence type="ECO:0000256" key="4">
    <source>
        <dbReference type="PROSITE-ProRule" id="PRU00023"/>
    </source>
</evidence>
<reference evidence="7" key="1">
    <citation type="journal article" date="2017" name="Nat. Commun.">
        <title>The North American bullfrog draft genome provides insight into hormonal regulation of long noncoding RNA.</title>
        <authorList>
            <person name="Hammond S.A."/>
            <person name="Warren R.L."/>
            <person name="Vandervalk B.P."/>
            <person name="Kucuk E."/>
            <person name="Khan H."/>
            <person name="Gibb E.A."/>
            <person name="Pandoh P."/>
            <person name="Kirk H."/>
            <person name="Zhao Y."/>
            <person name="Jones M."/>
            <person name="Mungall A.J."/>
            <person name="Coope R."/>
            <person name="Pleasance S."/>
            <person name="Moore R.A."/>
            <person name="Holt R.A."/>
            <person name="Round J.M."/>
            <person name="Ohora S."/>
            <person name="Walle B.V."/>
            <person name="Veldhoen N."/>
            <person name="Helbing C.C."/>
            <person name="Birol I."/>
        </authorList>
    </citation>
    <scope>NUCLEOTIDE SEQUENCE [LARGE SCALE GENOMIC DNA]</scope>
</reference>
<evidence type="ECO:0000313" key="6">
    <source>
        <dbReference type="EMBL" id="PIO13728.1"/>
    </source>
</evidence>